<name>A0A1K0GXD9_9BASI</name>
<reference evidence="3" key="1">
    <citation type="submission" date="2016-04" db="EMBL/GenBank/DDBJ databases">
        <authorList>
            <person name="Evans L.H."/>
            <person name="Alamgir A."/>
            <person name="Owens N."/>
            <person name="Weber N.D."/>
            <person name="Virtaneva K."/>
            <person name="Barbian K."/>
            <person name="Babar A."/>
            <person name="Rosenke K."/>
        </authorList>
    </citation>
    <scope>NUCLEOTIDE SEQUENCE</scope>
    <source>
        <strain evidence="3">UB2112</strain>
    </source>
</reference>
<evidence type="ECO:0000313" key="5">
    <source>
        <dbReference type="Proteomes" id="UP000179920"/>
    </source>
</evidence>
<dbReference type="Proteomes" id="UP000179920">
    <property type="component" value="Chromosome II"/>
</dbReference>
<reference evidence="4" key="3">
    <citation type="submission" date="2018-08" db="EMBL/GenBank/DDBJ databases">
        <authorList>
            <person name="Guldener U."/>
        </authorList>
    </citation>
    <scope>NUCLEOTIDE SEQUENCE</scope>
    <source>
        <strain evidence="4">UB2</strain>
    </source>
</reference>
<protein>
    <recommendedName>
        <fullName evidence="7">DUF4203 domain-containing protein</fullName>
    </recommendedName>
</protein>
<keyword evidence="2" id="KW-0472">Membrane</keyword>
<evidence type="ECO:0000256" key="1">
    <source>
        <dbReference type="SAM" id="MobiDB-lite"/>
    </source>
</evidence>
<gene>
    <name evidence="4" type="ORF">UBRO2_01713</name>
    <name evidence="3" type="ORF">UBRO_00728</name>
</gene>
<sequence length="754" mass="80518">MAPRLLSRTPTPNLAIRDSDPDHTFQGHDPEQIANALAVHAHKMAELAKESSASSDIGSSSYQGHHSSEIAQAIQSYVVSHQDSPWSQNFAQPAASVASTGQPASNIETSMMAVTASSSNLDSSLMLTPAFSISALVHDHYWMSVFLCIIWILSGLFMLFFGWASFFWGCNLGMSANRVDAKAKAKKPARFGPLFAGPPIAGGVGGILVGFLSFSFLSIVVTAAICVSQAKSVTSTWLFLIWLLPGLLGAFFAGHWLLFARAFTGLLSGACLTLIVTAMFGIHTLIIRAVFIGICTSLITAPLLLPRRNAIHFHLLNICTSIIGAVTFLDGVALFAPSRTSSGSWIDLWVLLFAIDGSASEASASKKWGTSAFKGFVAGAVLSAAVGFLFEFFFHKHAAEDPDMEWNNYLGTFTQRLENHDSSEPHDRAGSFEPAPSAWHKFSRAFATPVRPAAYGNISDPHDPEKSPLTHLPGAKKRRQARRSRTAKIRGGPAKFEALSKDLELADTDSDATDYDSDSTLHKLNPRSKVVSAKSILSKADADELADELKPLSASGDTKFDNSGALALPRPPSYRTNSSNSRGSNGSGLSGKTVNSASEASRLSSSVAPAEKSLGVYRDRDASSSPTHPSFSRHTTKSPPPPFPTGDSQPVTPLTPSFPATPSLVNAIARIQAAQAQAKAWYETRQDQDSTSAKPASSGLKQELPQQKSKIKPVAKHSAGNATTRAASPPAQPEDGSFQSWWGKQVKGDPKPST</sequence>
<dbReference type="EMBL" id="ULHB01000023">
    <property type="protein sequence ID" value="SYW77090.1"/>
    <property type="molecule type" value="Genomic_DNA"/>
</dbReference>
<feature type="compositionally biased region" description="Basic residues" evidence="1">
    <location>
        <begin position="474"/>
        <end position="488"/>
    </location>
</feature>
<evidence type="ECO:0000313" key="6">
    <source>
        <dbReference type="Proteomes" id="UP000658997"/>
    </source>
</evidence>
<feature type="region of interest" description="Disordered" evidence="1">
    <location>
        <begin position="674"/>
        <end position="754"/>
    </location>
</feature>
<feature type="transmembrane region" description="Helical" evidence="2">
    <location>
        <begin position="200"/>
        <end position="225"/>
    </location>
</feature>
<dbReference type="EMBL" id="LT558118">
    <property type="protein sequence ID" value="SAM68919.1"/>
    <property type="molecule type" value="Genomic_DNA"/>
</dbReference>
<keyword evidence="6" id="KW-1185">Reference proteome</keyword>
<feature type="compositionally biased region" description="Polar residues" evidence="1">
    <location>
        <begin position="646"/>
        <end position="661"/>
    </location>
</feature>
<organism evidence="3 5">
    <name type="scientific">Ustilago bromivora</name>
    <dbReference type="NCBI Taxonomy" id="307758"/>
    <lineage>
        <taxon>Eukaryota</taxon>
        <taxon>Fungi</taxon>
        <taxon>Dikarya</taxon>
        <taxon>Basidiomycota</taxon>
        <taxon>Ustilaginomycotina</taxon>
        <taxon>Ustilaginomycetes</taxon>
        <taxon>Ustilaginales</taxon>
        <taxon>Ustilaginaceae</taxon>
        <taxon>Ustilago</taxon>
    </lineage>
</organism>
<feature type="transmembrane region" description="Helical" evidence="2">
    <location>
        <begin position="237"/>
        <end position="257"/>
    </location>
</feature>
<evidence type="ECO:0000313" key="4">
    <source>
        <dbReference type="EMBL" id="SYW77090.1"/>
    </source>
</evidence>
<feature type="transmembrane region" description="Helical" evidence="2">
    <location>
        <begin position="141"/>
        <end position="168"/>
    </location>
</feature>
<dbReference type="AlphaFoldDB" id="A0A1K0GXD9"/>
<keyword evidence="2" id="KW-1133">Transmembrane helix</keyword>
<feature type="region of interest" description="Disordered" evidence="1">
    <location>
        <begin position="553"/>
        <end position="661"/>
    </location>
</feature>
<reference evidence="5" key="2">
    <citation type="submission" date="2016-04" db="EMBL/GenBank/DDBJ databases">
        <authorList>
            <person name="Guldener U."/>
            <person name="Guldener U."/>
        </authorList>
    </citation>
    <scope>NUCLEOTIDE SEQUENCE [LARGE SCALE GENOMIC DNA]</scope>
    <source>
        <strain evidence="5">UB2112</strain>
    </source>
</reference>
<feature type="transmembrane region" description="Helical" evidence="2">
    <location>
        <begin position="311"/>
        <end position="336"/>
    </location>
</feature>
<dbReference type="Proteomes" id="UP000658997">
    <property type="component" value="Unassembled WGS sequence"/>
</dbReference>
<keyword evidence="2" id="KW-0812">Transmembrane</keyword>
<feature type="region of interest" description="Disordered" evidence="1">
    <location>
        <begin position="1"/>
        <end position="28"/>
    </location>
</feature>
<evidence type="ECO:0000313" key="3">
    <source>
        <dbReference type="EMBL" id="SAM68919.1"/>
    </source>
</evidence>
<evidence type="ECO:0008006" key="7">
    <source>
        <dbReference type="Google" id="ProtNLM"/>
    </source>
</evidence>
<feature type="compositionally biased region" description="Polar residues" evidence="1">
    <location>
        <begin position="623"/>
        <end position="633"/>
    </location>
</feature>
<evidence type="ECO:0000256" key="2">
    <source>
        <dbReference type="SAM" id="Phobius"/>
    </source>
</evidence>
<feature type="compositionally biased region" description="Basic and acidic residues" evidence="1">
    <location>
        <begin position="17"/>
        <end position="28"/>
    </location>
</feature>
<feature type="transmembrane region" description="Helical" evidence="2">
    <location>
        <begin position="263"/>
        <end position="282"/>
    </location>
</feature>
<accession>A0A1K0GXD9</accession>
<feature type="region of interest" description="Disordered" evidence="1">
    <location>
        <begin position="453"/>
        <end position="493"/>
    </location>
</feature>
<feature type="compositionally biased region" description="Low complexity" evidence="1">
    <location>
        <begin position="596"/>
        <end position="608"/>
    </location>
</feature>
<dbReference type="OrthoDB" id="3364886at2759"/>
<proteinExistence type="predicted"/>
<feature type="transmembrane region" description="Helical" evidence="2">
    <location>
        <begin position="375"/>
        <end position="394"/>
    </location>
</feature>